<reference evidence="2" key="1">
    <citation type="journal article" date="2019" name="Int. J. Syst. Evol. Microbiol.">
        <title>The Global Catalogue of Microorganisms (GCM) 10K type strain sequencing project: providing services to taxonomists for standard genome sequencing and annotation.</title>
        <authorList>
            <consortium name="The Broad Institute Genomics Platform"/>
            <consortium name="The Broad Institute Genome Sequencing Center for Infectious Disease"/>
            <person name="Wu L."/>
            <person name="Ma J."/>
        </authorList>
    </citation>
    <scope>NUCLEOTIDE SEQUENCE [LARGE SCALE GENOMIC DNA]</scope>
    <source>
        <strain evidence="2">JCM 17858</strain>
    </source>
</reference>
<dbReference type="RefSeq" id="WP_345064244.1">
    <property type="nucleotide sequence ID" value="NZ_BAABGR010000006.1"/>
</dbReference>
<organism evidence="1 2">
    <name type="scientific">Sphingobacterium thermophilum</name>
    <dbReference type="NCBI Taxonomy" id="768534"/>
    <lineage>
        <taxon>Bacteria</taxon>
        <taxon>Pseudomonadati</taxon>
        <taxon>Bacteroidota</taxon>
        <taxon>Sphingobacteriia</taxon>
        <taxon>Sphingobacteriales</taxon>
        <taxon>Sphingobacteriaceae</taxon>
        <taxon>Sphingobacterium</taxon>
    </lineage>
</organism>
<dbReference type="Proteomes" id="UP001500394">
    <property type="component" value="Unassembled WGS sequence"/>
</dbReference>
<accession>A0ABP8QWD6</accession>
<sequence>MALIKVGSINDFSVCAKPDVLLRRGALRCIGRFNELEAASLTIEPDSFELSLSPDERGITLKNITLREGFEGFLANLFDATQEVYFVAWAWDLSGEKINYYPGEGIEAKDVIIPMKVGRLREFIGEGINLFPKRKVKGGIALRIQLWECDQNMRTFGKVVGDIANMMQNSQLSQLFHLIATATGVTASTISLIKDAAIELGKVVSHILQANGDDYVDFFEGYYPATSEWSPGDESYEGNSSMITLRRY</sequence>
<protein>
    <submittedName>
        <fullName evidence="1">Uncharacterized protein</fullName>
    </submittedName>
</protein>
<comment type="caution">
    <text evidence="1">The sequence shown here is derived from an EMBL/GenBank/DDBJ whole genome shotgun (WGS) entry which is preliminary data.</text>
</comment>
<gene>
    <name evidence="1" type="ORF">GCM10023173_04980</name>
</gene>
<name>A0ABP8QWD6_9SPHI</name>
<proteinExistence type="predicted"/>
<evidence type="ECO:0000313" key="2">
    <source>
        <dbReference type="Proteomes" id="UP001500394"/>
    </source>
</evidence>
<keyword evidence="2" id="KW-1185">Reference proteome</keyword>
<evidence type="ECO:0000313" key="1">
    <source>
        <dbReference type="EMBL" id="GAA4511796.1"/>
    </source>
</evidence>
<dbReference type="EMBL" id="BAABGR010000006">
    <property type="protein sequence ID" value="GAA4511796.1"/>
    <property type="molecule type" value="Genomic_DNA"/>
</dbReference>